<organism evidence="1 2">
    <name type="scientific">Haloactinomyces albus</name>
    <dbReference type="NCBI Taxonomy" id="1352928"/>
    <lineage>
        <taxon>Bacteria</taxon>
        <taxon>Bacillati</taxon>
        <taxon>Actinomycetota</taxon>
        <taxon>Actinomycetes</taxon>
        <taxon>Actinopolysporales</taxon>
        <taxon>Actinopolysporaceae</taxon>
        <taxon>Haloactinomyces</taxon>
    </lineage>
</organism>
<accession>A0AAE3ZDC1</accession>
<dbReference type="Proteomes" id="UP001180845">
    <property type="component" value="Unassembled WGS sequence"/>
</dbReference>
<protein>
    <submittedName>
        <fullName evidence="1">Uncharacterized protein</fullName>
    </submittedName>
</protein>
<dbReference type="RefSeq" id="WP_310274648.1">
    <property type="nucleotide sequence ID" value="NZ_JAVDXW010000001.1"/>
</dbReference>
<evidence type="ECO:0000313" key="2">
    <source>
        <dbReference type="Proteomes" id="UP001180845"/>
    </source>
</evidence>
<dbReference type="AlphaFoldDB" id="A0AAE3ZDC1"/>
<evidence type="ECO:0000313" key="1">
    <source>
        <dbReference type="EMBL" id="MDR7302808.1"/>
    </source>
</evidence>
<reference evidence="1" key="1">
    <citation type="submission" date="2023-07" db="EMBL/GenBank/DDBJ databases">
        <title>Sequencing the genomes of 1000 actinobacteria strains.</title>
        <authorList>
            <person name="Klenk H.-P."/>
        </authorList>
    </citation>
    <scope>NUCLEOTIDE SEQUENCE</scope>
    <source>
        <strain evidence="1">DSM 45977</strain>
    </source>
</reference>
<name>A0AAE3ZDC1_9ACTN</name>
<proteinExistence type="predicted"/>
<dbReference type="EMBL" id="JAVDXW010000001">
    <property type="protein sequence ID" value="MDR7302808.1"/>
    <property type="molecule type" value="Genomic_DNA"/>
</dbReference>
<keyword evidence="2" id="KW-1185">Reference proteome</keyword>
<comment type="caution">
    <text evidence="1">The sequence shown here is derived from an EMBL/GenBank/DDBJ whole genome shotgun (WGS) entry which is preliminary data.</text>
</comment>
<gene>
    <name evidence="1" type="ORF">JOF55_002989</name>
</gene>
<sequence>MSTESHIKPHMYRRGGETEAERIARCARSCYRCGHEEPEALVLDAHEAVCDGIRPDERGQHR</sequence>